<evidence type="ECO:0000259" key="1">
    <source>
        <dbReference type="PROSITE" id="PS51186"/>
    </source>
</evidence>
<dbReference type="GO" id="GO:0008999">
    <property type="term" value="F:protein-N-terminal-alanine acetyltransferase activity"/>
    <property type="evidence" value="ECO:0007669"/>
    <property type="project" value="TreeGrafter"/>
</dbReference>
<dbReference type="PANTHER" id="PTHR43441:SF10">
    <property type="entry name" value="ACETYLTRANSFERASE"/>
    <property type="match status" value="1"/>
</dbReference>
<dbReference type="Pfam" id="PF13302">
    <property type="entry name" value="Acetyltransf_3"/>
    <property type="match status" value="1"/>
</dbReference>
<dbReference type="Gene3D" id="3.40.630.30">
    <property type="match status" value="1"/>
</dbReference>
<dbReference type="PROSITE" id="PS51186">
    <property type="entry name" value="GNAT"/>
    <property type="match status" value="1"/>
</dbReference>
<name>A0A4R0YUH9_9GAMM</name>
<proteinExistence type="predicted"/>
<dbReference type="InterPro" id="IPR016181">
    <property type="entry name" value="Acyl_CoA_acyltransferase"/>
</dbReference>
<comment type="caution">
    <text evidence="2">The sequence shown here is derived from an EMBL/GenBank/DDBJ whole genome shotgun (WGS) entry which is preliminary data.</text>
</comment>
<gene>
    <name evidence="2" type="ORF">EZM97_07230</name>
</gene>
<reference evidence="2 3" key="1">
    <citation type="submission" date="2019-02" db="EMBL/GenBank/DDBJ databases">
        <title>Dyella amyloliquefaciens sp. nov., isolated from forest soil.</title>
        <authorList>
            <person name="Gao Z.-H."/>
            <person name="Qiu L.-H."/>
        </authorList>
    </citation>
    <scope>NUCLEOTIDE SEQUENCE [LARGE SCALE GENOMIC DNA]</scope>
    <source>
        <strain evidence="2 3">KACC 12747</strain>
    </source>
</reference>
<evidence type="ECO:0000313" key="3">
    <source>
        <dbReference type="Proteomes" id="UP000291822"/>
    </source>
</evidence>
<dbReference type="PANTHER" id="PTHR43441">
    <property type="entry name" value="RIBOSOMAL-PROTEIN-SERINE ACETYLTRANSFERASE"/>
    <property type="match status" value="1"/>
</dbReference>
<organism evidence="2 3">
    <name type="scientific">Dyella soli</name>
    <dbReference type="NCBI Taxonomy" id="522319"/>
    <lineage>
        <taxon>Bacteria</taxon>
        <taxon>Pseudomonadati</taxon>
        <taxon>Pseudomonadota</taxon>
        <taxon>Gammaproteobacteria</taxon>
        <taxon>Lysobacterales</taxon>
        <taxon>Rhodanobacteraceae</taxon>
        <taxon>Dyella</taxon>
    </lineage>
</organism>
<dbReference type="InterPro" id="IPR051908">
    <property type="entry name" value="Ribosomal_N-acetyltransferase"/>
</dbReference>
<dbReference type="InterPro" id="IPR000182">
    <property type="entry name" value="GNAT_dom"/>
</dbReference>
<dbReference type="RefSeq" id="WP_131150131.1">
    <property type="nucleotide sequence ID" value="NZ_SJTG01000001.1"/>
</dbReference>
<sequence length="195" mass="21279">MDDQPLPWPSFPIPGTGVVLRPWLPSDAPGLYAAATESIETVGRWLPWCHSGYALAQSESWIDFAGEGWTRGEVFAFALADQDSGEIVGGMGLNQLHREHRNANLGYWIRRSRQGEGLAPAAVPIVARFGIERLNLVRVEIVCAIDNVASRRCAKKAGASFEGIARQRLLLRDVATDAAVYAFVASDFAQPTEQS</sequence>
<keyword evidence="2" id="KW-0808">Transferase</keyword>
<dbReference type="EMBL" id="SJTG01000001">
    <property type="protein sequence ID" value="TCI13085.1"/>
    <property type="molecule type" value="Genomic_DNA"/>
</dbReference>
<dbReference type="GO" id="GO:0005737">
    <property type="term" value="C:cytoplasm"/>
    <property type="evidence" value="ECO:0007669"/>
    <property type="project" value="TreeGrafter"/>
</dbReference>
<accession>A0A4R0YUH9</accession>
<dbReference type="Proteomes" id="UP000291822">
    <property type="component" value="Unassembled WGS sequence"/>
</dbReference>
<protein>
    <submittedName>
        <fullName evidence="2">N-acetyltransferase</fullName>
    </submittedName>
</protein>
<evidence type="ECO:0000313" key="2">
    <source>
        <dbReference type="EMBL" id="TCI13085.1"/>
    </source>
</evidence>
<dbReference type="GO" id="GO:1990189">
    <property type="term" value="F:protein N-terminal-serine acetyltransferase activity"/>
    <property type="evidence" value="ECO:0007669"/>
    <property type="project" value="TreeGrafter"/>
</dbReference>
<feature type="domain" description="N-acetyltransferase" evidence="1">
    <location>
        <begin position="18"/>
        <end position="190"/>
    </location>
</feature>
<dbReference type="AlphaFoldDB" id="A0A4R0YUH9"/>
<dbReference type="SUPFAM" id="SSF55729">
    <property type="entry name" value="Acyl-CoA N-acyltransferases (Nat)"/>
    <property type="match status" value="1"/>
</dbReference>
<keyword evidence="3" id="KW-1185">Reference proteome</keyword>